<dbReference type="EMBL" id="FMUX01000004">
    <property type="protein sequence ID" value="SCY12122.1"/>
    <property type="molecule type" value="Genomic_DNA"/>
</dbReference>
<accession>A0A1G5DBM7</accession>
<name>A0A1G5DBM7_9BACT</name>
<organism evidence="1 2">
    <name type="scientific">Desulfoluna spongiiphila</name>
    <dbReference type="NCBI Taxonomy" id="419481"/>
    <lineage>
        <taxon>Bacteria</taxon>
        <taxon>Pseudomonadati</taxon>
        <taxon>Thermodesulfobacteriota</taxon>
        <taxon>Desulfobacteria</taxon>
        <taxon>Desulfobacterales</taxon>
        <taxon>Desulfolunaceae</taxon>
        <taxon>Desulfoluna</taxon>
    </lineage>
</organism>
<evidence type="ECO:0008006" key="3">
    <source>
        <dbReference type="Google" id="ProtNLM"/>
    </source>
</evidence>
<dbReference type="AlphaFoldDB" id="A0A1G5DBM7"/>
<protein>
    <recommendedName>
        <fullName evidence="3">Fe-S cluster assembly iron-binding protein IscA</fullName>
    </recommendedName>
</protein>
<proteinExistence type="predicted"/>
<gene>
    <name evidence="1" type="ORF">SAMN05216233_10498</name>
</gene>
<sequence length="32" mass="3542">MLEVTAAATQQIAEYFKGREVMPIRIFLNSGG</sequence>
<keyword evidence="2" id="KW-1185">Reference proteome</keyword>
<reference evidence="1 2" key="1">
    <citation type="submission" date="2016-10" db="EMBL/GenBank/DDBJ databases">
        <authorList>
            <person name="de Groot N.N."/>
        </authorList>
    </citation>
    <scope>NUCLEOTIDE SEQUENCE [LARGE SCALE GENOMIC DNA]</scope>
    <source>
        <strain evidence="1 2">AA1</strain>
    </source>
</reference>
<dbReference type="Proteomes" id="UP000198870">
    <property type="component" value="Unassembled WGS sequence"/>
</dbReference>
<evidence type="ECO:0000313" key="2">
    <source>
        <dbReference type="Proteomes" id="UP000198870"/>
    </source>
</evidence>
<evidence type="ECO:0000313" key="1">
    <source>
        <dbReference type="EMBL" id="SCY12122.1"/>
    </source>
</evidence>